<reference evidence="1 2" key="1">
    <citation type="journal article" date="2018" name="Front. Plant Sci.">
        <title>Red Clover (Trifolium pratense) and Zigzag Clover (T. medium) - A Picture of Genomic Similarities and Differences.</title>
        <authorList>
            <person name="Dluhosova J."/>
            <person name="Istvanek J."/>
            <person name="Nedelnik J."/>
            <person name="Repkova J."/>
        </authorList>
    </citation>
    <scope>NUCLEOTIDE SEQUENCE [LARGE SCALE GENOMIC DNA]</scope>
    <source>
        <strain evidence="2">cv. 10/8</strain>
        <tissue evidence="1">Leaf</tissue>
    </source>
</reference>
<organism evidence="1 2">
    <name type="scientific">Trifolium medium</name>
    <dbReference type="NCBI Taxonomy" id="97028"/>
    <lineage>
        <taxon>Eukaryota</taxon>
        <taxon>Viridiplantae</taxon>
        <taxon>Streptophyta</taxon>
        <taxon>Embryophyta</taxon>
        <taxon>Tracheophyta</taxon>
        <taxon>Spermatophyta</taxon>
        <taxon>Magnoliopsida</taxon>
        <taxon>eudicotyledons</taxon>
        <taxon>Gunneridae</taxon>
        <taxon>Pentapetalae</taxon>
        <taxon>rosids</taxon>
        <taxon>fabids</taxon>
        <taxon>Fabales</taxon>
        <taxon>Fabaceae</taxon>
        <taxon>Papilionoideae</taxon>
        <taxon>50 kb inversion clade</taxon>
        <taxon>NPAAA clade</taxon>
        <taxon>Hologalegina</taxon>
        <taxon>IRL clade</taxon>
        <taxon>Trifolieae</taxon>
        <taxon>Trifolium</taxon>
    </lineage>
</organism>
<evidence type="ECO:0000313" key="2">
    <source>
        <dbReference type="Proteomes" id="UP000265520"/>
    </source>
</evidence>
<dbReference type="AlphaFoldDB" id="A0A392UJJ8"/>
<comment type="caution">
    <text evidence="1">The sequence shown here is derived from an EMBL/GenBank/DDBJ whole genome shotgun (WGS) entry which is preliminary data.</text>
</comment>
<dbReference type="Proteomes" id="UP000265520">
    <property type="component" value="Unassembled WGS sequence"/>
</dbReference>
<keyword evidence="2" id="KW-1185">Reference proteome</keyword>
<dbReference type="EMBL" id="LXQA010846972">
    <property type="protein sequence ID" value="MCI73809.1"/>
    <property type="molecule type" value="Genomic_DNA"/>
</dbReference>
<sequence length="23" mass="2353">MEKVLLATCGAGVGGAQRRAVKH</sequence>
<proteinExistence type="predicted"/>
<feature type="non-terminal residue" evidence="1">
    <location>
        <position position="23"/>
    </location>
</feature>
<protein>
    <submittedName>
        <fullName evidence="1">Uncharacterized protein</fullName>
    </submittedName>
</protein>
<accession>A0A392UJJ8</accession>
<evidence type="ECO:0000313" key="1">
    <source>
        <dbReference type="EMBL" id="MCI73809.1"/>
    </source>
</evidence>
<name>A0A392UJJ8_9FABA</name>